<evidence type="ECO:0000313" key="3">
    <source>
        <dbReference type="Proteomes" id="UP000017837"/>
    </source>
</evidence>
<comment type="caution">
    <text evidence="2">The sequence shown here is derived from an EMBL/GenBank/DDBJ whole genome shotgun (WGS) entry which is preliminary data.</text>
</comment>
<feature type="compositionally biased region" description="Basic and acidic residues" evidence="1">
    <location>
        <begin position="66"/>
        <end position="85"/>
    </location>
</feature>
<feature type="compositionally biased region" description="Polar residues" evidence="1">
    <location>
        <begin position="14"/>
        <end position="25"/>
    </location>
</feature>
<dbReference type="STRING" id="1121022.GCA_000376105_00425"/>
<feature type="region of interest" description="Disordered" evidence="1">
    <location>
        <begin position="1"/>
        <end position="85"/>
    </location>
</feature>
<dbReference type="PATRIC" id="fig|1121022.4.peg.393"/>
<proteinExistence type="predicted"/>
<evidence type="ECO:0000256" key="1">
    <source>
        <dbReference type="SAM" id="MobiDB-lite"/>
    </source>
</evidence>
<keyword evidence="3" id="KW-1185">Reference proteome</keyword>
<reference evidence="2 3" key="1">
    <citation type="journal article" date="2014" name="Nature">
        <title>Sequential evolution of bacterial morphology by co-option of a developmental regulator.</title>
        <authorList>
            <person name="Jiang C."/>
            <person name="Brown P.J."/>
            <person name="Ducret A."/>
            <person name="Brun Y.V."/>
        </authorList>
    </citation>
    <scope>NUCLEOTIDE SEQUENCE [LARGE SCALE GENOMIC DNA]</scope>
    <source>
        <strain evidence="2 3">DSM 16100</strain>
    </source>
</reference>
<dbReference type="AlphaFoldDB" id="V4Q0Z9"/>
<name>V4Q0Z9_9CAUL</name>
<gene>
    <name evidence="2" type="ORF">ABENE_02005</name>
</gene>
<protein>
    <submittedName>
        <fullName evidence="2">Uncharacterized protein</fullName>
    </submittedName>
</protein>
<dbReference type="EMBL" id="AWGB01000004">
    <property type="protein sequence ID" value="ESQ94301.1"/>
    <property type="molecule type" value="Genomic_DNA"/>
</dbReference>
<sequence>MTVPPCLTSKEELTMSTSKQVSGKNPSAHRSAPTDTAHPSQREDSSEGNNVQEGRLPKGQTGSGDTHGKGVDETGRDSKAPHVSK</sequence>
<dbReference type="Proteomes" id="UP000017837">
    <property type="component" value="Unassembled WGS sequence"/>
</dbReference>
<accession>V4Q0Z9</accession>
<evidence type="ECO:0000313" key="2">
    <source>
        <dbReference type="EMBL" id="ESQ94301.1"/>
    </source>
</evidence>
<organism evidence="2 3">
    <name type="scientific">Asticcacaulis benevestitus DSM 16100 = ATCC BAA-896</name>
    <dbReference type="NCBI Taxonomy" id="1121022"/>
    <lineage>
        <taxon>Bacteria</taxon>
        <taxon>Pseudomonadati</taxon>
        <taxon>Pseudomonadota</taxon>
        <taxon>Alphaproteobacteria</taxon>
        <taxon>Caulobacterales</taxon>
        <taxon>Caulobacteraceae</taxon>
        <taxon>Asticcacaulis</taxon>
    </lineage>
</organism>